<dbReference type="Pfam" id="PF00582">
    <property type="entry name" value="Usp"/>
    <property type="match status" value="2"/>
</dbReference>
<evidence type="ECO:0000313" key="3">
    <source>
        <dbReference type="EMBL" id="GAA3193204.1"/>
    </source>
</evidence>
<evidence type="ECO:0000313" key="4">
    <source>
        <dbReference type="Proteomes" id="UP001501237"/>
    </source>
</evidence>
<dbReference type="EMBL" id="BAAAUV010000001">
    <property type="protein sequence ID" value="GAA3193204.1"/>
    <property type="molecule type" value="Genomic_DNA"/>
</dbReference>
<reference evidence="4" key="1">
    <citation type="journal article" date="2019" name="Int. J. Syst. Evol. Microbiol.">
        <title>The Global Catalogue of Microorganisms (GCM) 10K type strain sequencing project: providing services to taxonomists for standard genome sequencing and annotation.</title>
        <authorList>
            <consortium name="The Broad Institute Genomics Platform"/>
            <consortium name="The Broad Institute Genome Sequencing Center for Infectious Disease"/>
            <person name="Wu L."/>
            <person name="Ma J."/>
        </authorList>
    </citation>
    <scope>NUCLEOTIDE SEQUENCE [LARGE SCALE GENOMIC DNA]</scope>
    <source>
        <strain evidence="4">JCM 9377</strain>
    </source>
</reference>
<feature type="domain" description="UspA" evidence="2">
    <location>
        <begin position="131"/>
        <end position="264"/>
    </location>
</feature>
<keyword evidence="4" id="KW-1185">Reference proteome</keyword>
<dbReference type="RefSeq" id="WP_344821233.1">
    <property type="nucleotide sequence ID" value="NZ_BAAAUV010000001.1"/>
</dbReference>
<evidence type="ECO:0000256" key="1">
    <source>
        <dbReference type="ARBA" id="ARBA00008791"/>
    </source>
</evidence>
<evidence type="ECO:0000259" key="2">
    <source>
        <dbReference type="Pfam" id="PF00582"/>
    </source>
</evidence>
<accession>A0ABP6PVW4</accession>
<protein>
    <submittedName>
        <fullName evidence="3">Universal stress protein</fullName>
    </submittedName>
</protein>
<dbReference type="InterPro" id="IPR006015">
    <property type="entry name" value="Universal_stress_UspA"/>
</dbReference>
<organism evidence="3 4">
    <name type="scientific">Actinocorallia longicatena</name>
    <dbReference type="NCBI Taxonomy" id="111803"/>
    <lineage>
        <taxon>Bacteria</taxon>
        <taxon>Bacillati</taxon>
        <taxon>Actinomycetota</taxon>
        <taxon>Actinomycetes</taxon>
        <taxon>Streptosporangiales</taxon>
        <taxon>Thermomonosporaceae</taxon>
        <taxon>Actinocorallia</taxon>
    </lineage>
</organism>
<comment type="caution">
    <text evidence="3">The sequence shown here is derived from an EMBL/GenBank/DDBJ whole genome shotgun (WGS) entry which is preliminary data.</text>
</comment>
<sequence>MNEIVVGVDGSEPSGAALDWAAHEAQRRGSRLRIVHALPPLSEENELPAAEERARRAAPGIEIVTEQVTDGPQEALMERAGSAELVVVGTHGHGSVASLIVGSVAAGLAGSAPVPVVLLKDDASLRAEGPVVVAVPENPVAEVLDAAAHEADLRDLPLRIVHTWWEPPVEGFGAPAPIMPLDPAPIIDALRERLEAELEPWLGKRPGTTLTVVQGHPRDMLIELSGETGLLVLGRHEKPGRHLRALGSVTRSVIHRADCPVMVVGV</sequence>
<name>A0ABP6PVW4_9ACTN</name>
<comment type="similarity">
    <text evidence="1">Belongs to the universal stress protein A family.</text>
</comment>
<dbReference type="PANTHER" id="PTHR46268:SF6">
    <property type="entry name" value="UNIVERSAL STRESS PROTEIN UP12"/>
    <property type="match status" value="1"/>
</dbReference>
<gene>
    <name evidence="3" type="ORF">GCM10010468_02380</name>
</gene>
<feature type="domain" description="UspA" evidence="2">
    <location>
        <begin position="3"/>
        <end position="120"/>
    </location>
</feature>
<dbReference type="InterPro" id="IPR014729">
    <property type="entry name" value="Rossmann-like_a/b/a_fold"/>
</dbReference>
<dbReference type="Proteomes" id="UP001501237">
    <property type="component" value="Unassembled WGS sequence"/>
</dbReference>
<dbReference type="PRINTS" id="PR01438">
    <property type="entry name" value="UNVRSLSTRESS"/>
</dbReference>
<dbReference type="Gene3D" id="3.40.50.620">
    <property type="entry name" value="HUPs"/>
    <property type="match status" value="2"/>
</dbReference>
<dbReference type="InterPro" id="IPR006016">
    <property type="entry name" value="UspA"/>
</dbReference>
<proteinExistence type="inferred from homology"/>
<dbReference type="SUPFAM" id="SSF52402">
    <property type="entry name" value="Adenine nucleotide alpha hydrolases-like"/>
    <property type="match status" value="2"/>
</dbReference>
<dbReference type="PANTHER" id="PTHR46268">
    <property type="entry name" value="STRESS RESPONSE PROTEIN NHAX"/>
    <property type="match status" value="1"/>
</dbReference>